<keyword evidence="3" id="KW-1185">Reference proteome</keyword>
<dbReference type="Pfam" id="PF06094">
    <property type="entry name" value="GGACT"/>
    <property type="match status" value="1"/>
</dbReference>
<sequence length="200" mass="22101">MVKVKNENEIGYIFGYGSLINSASRAITGQTKSVIPVQVEGLVRQWGHTGSKVMSHLIVTEGSGTCNGVLLEVDSATLSDFDRREKGYKRTFLSETCVKVMNGENIDCSLPIHVYVTESVVMPSPEHPIVQSYIDTVLVGCLEFSPAFAESFIDSTSGWDCAFLNDRDNPIYQRVAGVDTNKQAHVDLLLKMKKVRLESH</sequence>
<accession>A0A1C3ED70</accession>
<dbReference type="SUPFAM" id="SSF110857">
    <property type="entry name" value="Gamma-glutamyl cyclotransferase-like"/>
    <property type="match status" value="1"/>
</dbReference>
<dbReference type="RefSeq" id="WP_068904696.1">
    <property type="nucleotide sequence ID" value="NZ_JBHUIF010000029.1"/>
</dbReference>
<dbReference type="CDD" id="cd06661">
    <property type="entry name" value="GGCT_like"/>
    <property type="match status" value="1"/>
</dbReference>
<dbReference type="InterPro" id="IPR036568">
    <property type="entry name" value="GGCT-like_sf"/>
</dbReference>
<comment type="caution">
    <text evidence="2">The sequence shown here is derived from an EMBL/GenBank/DDBJ whole genome shotgun (WGS) entry which is preliminary data.</text>
</comment>
<evidence type="ECO:0000313" key="3">
    <source>
        <dbReference type="Proteomes" id="UP000094936"/>
    </source>
</evidence>
<proteinExistence type="predicted"/>
<gene>
    <name evidence="2" type="ORF">A8L45_17705</name>
</gene>
<reference evidence="2 3" key="1">
    <citation type="submission" date="2016-05" db="EMBL/GenBank/DDBJ databases">
        <title>Genomic Taxonomy of the Vibrionaceae.</title>
        <authorList>
            <person name="Gomez-Gil B."/>
            <person name="Enciso-Ibarra J."/>
        </authorList>
    </citation>
    <scope>NUCLEOTIDE SEQUENCE [LARGE SCALE GENOMIC DNA]</scope>
    <source>
        <strain evidence="2 3">CAIM 1920</strain>
    </source>
</reference>
<dbReference type="Gene3D" id="3.10.490.10">
    <property type="entry name" value="Gamma-glutamyl cyclotransferase-like"/>
    <property type="match status" value="1"/>
</dbReference>
<dbReference type="InterPro" id="IPR009288">
    <property type="entry name" value="AIG2-like_dom"/>
</dbReference>
<dbReference type="STRING" id="1080227.A8L45_17705"/>
<evidence type="ECO:0000313" key="2">
    <source>
        <dbReference type="EMBL" id="ODA31197.1"/>
    </source>
</evidence>
<dbReference type="AlphaFoldDB" id="A0A1C3ED70"/>
<feature type="domain" description="Gamma-glutamylcyclotransferase AIG2-like" evidence="1">
    <location>
        <begin position="13"/>
        <end position="119"/>
    </location>
</feature>
<name>A0A1C3ED70_9GAMM</name>
<dbReference type="EMBL" id="LYBM01000039">
    <property type="protein sequence ID" value="ODA31197.1"/>
    <property type="molecule type" value="Genomic_DNA"/>
</dbReference>
<protein>
    <recommendedName>
        <fullName evidence="1">Gamma-glutamylcyclotransferase AIG2-like domain-containing protein</fullName>
    </recommendedName>
</protein>
<dbReference type="OrthoDB" id="5567366at2"/>
<organism evidence="2 3">
    <name type="scientific">Veronia pacifica</name>
    <dbReference type="NCBI Taxonomy" id="1080227"/>
    <lineage>
        <taxon>Bacteria</taxon>
        <taxon>Pseudomonadati</taxon>
        <taxon>Pseudomonadota</taxon>
        <taxon>Gammaproteobacteria</taxon>
        <taxon>Vibrionales</taxon>
        <taxon>Vibrionaceae</taxon>
        <taxon>Veronia</taxon>
    </lineage>
</organism>
<dbReference type="Proteomes" id="UP000094936">
    <property type="component" value="Unassembled WGS sequence"/>
</dbReference>
<evidence type="ECO:0000259" key="1">
    <source>
        <dbReference type="Pfam" id="PF06094"/>
    </source>
</evidence>
<dbReference type="InterPro" id="IPR013024">
    <property type="entry name" value="GGCT-like"/>
</dbReference>